<evidence type="ECO:0000313" key="2">
    <source>
        <dbReference type="EMBL" id="TYP97613.1"/>
    </source>
</evidence>
<proteinExistence type="predicted"/>
<dbReference type="AlphaFoldDB" id="A0A5S5DNU3"/>
<dbReference type="EMBL" id="VNHX01000002">
    <property type="protein sequence ID" value="TYP97613.1"/>
    <property type="molecule type" value="Genomic_DNA"/>
</dbReference>
<reference evidence="2 3" key="1">
    <citation type="submission" date="2019-07" db="EMBL/GenBank/DDBJ databases">
        <title>Genomic Encyclopedia of Archaeal and Bacterial Type Strains, Phase II (KMG-II): from individual species to whole genera.</title>
        <authorList>
            <person name="Goeker M."/>
        </authorList>
    </citation>
    <scope>NUCLEOTIDE SEQUENCE [LARGE SCALE GENOMIC DNA]</scope>
    <source>
        <strain evidence="2 3">DSM 18850</strain>
    </source>
</reference>
<organism evidence="2 3">
    <name type="scientific">Sphingobacterium allocomposti</name>
    <dbReference type="NCBI Taxonomy" id="415956"/>
    <lineage>
        <taxon>Bacteria</taxon>
        <taxon>Pseudomonadati</taxon>
        <taxon>Bacteroidota</taxon>
        <taxon>Sphingobacteriia</taxon>
        <taxon>Sphingobacteriales</taxon>
        <taxon>Sphingobacteriaceae</taxon>
        <taxon>Sphingobacterium</taxon>
    </lineage>
</organism>
<keyword evidence="1" id="KW-0472">Membrane</keyword>
<feature type="transmembrane region" description="Helical" evidence="1">
    <location>
        <begin position="6"/>
        <end position="23"/>
    </location>
</feature>
<sequence length="30" mass="3822">MGSIVWQAQFYFTFVYILWRRGFRDRDYIS</sequence>
<gene>
    <name evidence="2" type="ORF">BC792_10234</name>
</gene>
<dbReference type="Proteomes" id="UP000325105">
    <property type="component" value="Unassembled WGS sequence"/>
</dbReference>
<protein>
    <submittedName>
        <fullName evidence="2">Uncharacterized protein</fullName>
    </submittedName>
</protein>
<evidence type="ECO:0000256" key="1">
    <source>
        <dbReference type="SAM" id="Phobius"/>
    </source>
</evidence>
<accession>A0A5S5DNU3</accession>
<name>A0A5S5DNU3_9SPHI</name>
<keyword evidence="1" id="KW-0812">Transmembrane</keyword>
<evidence type="ECO:0000313" key="3">
    <source>
        <dbReference type="Proteomes" id="UP000325105"/>
    </source>
</evidence>
<keyword evidence="3" id="KW-1185">Reference proteome</keyword>
<comment type="caution">
    <text evidence="2">The sequence shown here is derived from an EMBL/GenBank/DDBJ whole genome shotgun (WGS) entry which is preliminary data.</text>
</comment>
<keyword evidence="1" id="KW-1133">Transmembrane helix</keyword>